<evidence type="ECO:0000313" key="17">
    <source>
        <dbReference type="Proteomes" id="UP000009046"/>
    </source>
</evidence>
<comment type="subunit">
    <text evidence="3 10">Component of the Mediator complex.</text>
</comment>
<comment type="similarity">
    <text evidence="2 10">Belongs to the Mediator complex subunit 15 family.</text>
</comment>
<feature type="domain" description="ARC105/Med15 mediator subunit C-terminal" evidence="14">
    <location>
        <begin position="473"/>
        <end position="581"/>
    </location>
</feature>
<reference evidence="15" key="1">
    <citation type="submission" date="2007-04" db="EMBL/GenBank/DDBJ databases">
        <title>Annotation of Pediculus humanus corporis strain USDA.</title>
        <authorList>
            <person name="Kirkness E."/>
            <person name="Hannick L."/>
            <person name="Hass B."/>
            <person name="Bruggner R."/>
            <person name="Lawson D."/>
            <person name="Bidwell S."/>
            <person name="Joardar V."/>
            <person name="Caler E."/>
            <person name="Walenz B."/>
            <person name="Inman J."/>
            <person name="Schobel S."/>
            <person name="Galinsky K."/>
            <person name="Amedeo P."/>
            <person name="Strausberg R."/>
        </authorList>
    </citation>
    <scope>NUCLEOTIDE SEQUENCE</scope>
    <source>
        <strain evidence="15">USDA</strain>
    </source>
</reference>
<evidence type="ECO:0000313" key="15">
    <source>
        <dbReference type="EMBL" id="EEB13615.1"/>
    </source>
</evidence>
<evidence type="ECO:0000256" key="1">
    <source>
        <dbReference type="ARBA" id="ARBA00004123"/>
    </source>
</evidence>
<evidence type="ECO:0000256" key="3">
    <source>
        <dbReference type="ARBA" id="ARBA00011837"/>
    </source>
</evidence>
<evidence type="ECO:0000313" key="16">
    <source>
        <dbReference type="EnsemblMetazoa" id="PHUM249090-PA"/>
    </source>
</evidence>
<dbReference type="CTD" id="8238800"/>
<dbReference type="FunCoup" id="E0VJQ9">
    <property type="interactions" value="1492"/>
</dbReference>
<protein>
    <recommendedName>
        <fullName evidence="4 10">Mediator of RNA polymerase II transcription subunit 15</fullName>
    </recommendedName>
    <alternativeName>
        <fullName evidence="9 10">Mediator complex subunit 15</fullName>
    </alternativeName>
</protein>
<evidence type="ECO:0000256" key="9">
    <source>
        <dbReference type="ARBA" id="ARBA00032016"/>
    </source>
</evidence>
<dbReference type="Pfam" id="PF21539">
    <property type="entry name" value="Med15_C"/>
    <property type="match status" value="1"/>
</dbReference>
<dbReference type="Proteomes" id="UP000009046">
    <property type="component" value="Unassembled WGS sequence"/>
</dbReference>
<evidence type="ECO:0000259" key="13">
    <source>
        <dbReference type="Pfam" id="PF21538"/>
    </source>
</evidence>
<name>E0VJQ9_PEDHC</name>
<proteinExistence type="inferred from homology"/>
<keyword evidence="17" id="KW-1185">Reference proteome</keyword>
<reference evidence="16" key="3">
    <citation type="submission" date="2020-05" db="UniProtKB">
        <authorList>
            <consortium name="EnsemblMetazoa"/>
        </authorList>
    </citation>
    <scope>IDENTIFICATION</scope>
    <source>
        <strain evidence="16">USDA</strain>
    </source>
</reference>
<evidence type="ECO:0000256" key="4">
    <source>
        <dbReference type="ARBA" id="ARBA00019613"/>
    </source>
</evidence>
<dbReference type="OrthoDB" id="10055322at2759"/>
<evidence type="ECO:0000256" key="7">
    <source>
        <dbReference type="ARBA" id="ARBA00023163"/>
    </source>
</evidence>
<dbReference type="Gene3D" id="1.10.246.20">
    <property type="entry name" value="Coactivator CBP, KIX domain"/>
    <property type="match status" value="1"/>
</dbReference>
<comment type="function">
    <text evidence="10">Component of the Mediator complex, a coactivator involved in the regulated transcription of nearly all RNA polymerase II-dependent genes. Mediator functions as a bridge to convey information from gene-specific regulatory proteins to the basal RNA polymerase II transcription machinery. Mediator is recruited to promoters by direct interactions with regulatory proteins and serves as a scaffold for the assembly of a functional preinitiation complex with RNA polymerase II and the general transcription factors.</text>
</comment>
<evidence type="ECO:0000256" key="11">
    <source>
        <dbReference type="SAM" id="MobiDB-lite"/>
    </source>
</evidence>
<dbReference type="InterPro" id="IPR048385">
    <property type="entry name" value="Med15_central"/>
</dbReference>
<accession>E0VJQ9</accession>
<dbReference type="Pfam" id="PF09606">
    <property type="entry name" value="Med15_N"/>
    <property type="match status" value="1"/>
</dbReference>
<feature type="domain" description="ARC105/Med15 mediator subunit central" evidence="13">
    <location>
        <begin position="328"/>
        <end position="446"/>
    </location>
</feature>
<dbReference type="InterPro" id="IPR048386">
    <property type="entry name" value="Med15_C"/>
</dbReference>
<feature type="domain" description="Mediator of RNA polymerase II transcription subunit 15 N-terminal" evidence="12">
    <location>
        <begin position="5"/>
        <end position="73"/>
    </location>
</feature>
<dbReference type="PANTHER" id="PTHR31804:SF3">
    <property type="entry name" value="MEDIATOR OF RNA POLYMERASE II TRANSCRIPTION SUBUNIT 15"/>
    <property type="match status" value="1"/>
</dbReference>
<dbReference type="AlphaFoldDB" id="E0VJQ9"/>
<dbReference type="VEuPathDB" id="VectorBase:PHUM249090"/>
<organism>
    <name type="scientific">Pediculus humanus subsp. corporis</name>
    <name type="common">Body louse</name>
    <dbReference type="NCBI Taxonomy" id="121224"/>
    <lineage>
        <taxon>Eukaryota</taxon>
        <taxon>Metazoa</taxon>
        <taxon>Ecdysozoa</taxon>
        <taxon>Arthropoda</taxon>
        <taxon>Hexapoda</taxon>
        <taxon>Insecta</taxon>
        <taxon>Pterygota</taxon>
        <taxon>Neoptera</taxon>
        <taxon>Paraneoptera</taxon>
        <taxon>Psocodea</taxon>
        <taxon>Troctomorpha</taxon>
        <taxon>Phthiraptera</taxon>
        <taxon>Anoplura</taxon>
        <taxon>Pediculidae</taxon>
        <taxon>Pediculus</taxon>
    </lineage>
</organism>
<dbReference type="Pfam" id="PF21538">
    <property type="entry name" value="Med15_M"/>
    <property type="match status" value="1"/>
</dbReference>
<feature type="compositionally biased region" description="Polar residues" evidence="11">
    <location>
        <begin position="302"/>
        <end position="319"/>
    </location>
</feature>
<evidence type="ECO:0000259" key="14">
    <source>
        <dbReference type="Pfam" id="PF21539"/>
    </source>
</evidence>
<evidence type="ECO:0000256" key="8">
    <source>
        <dbReference type="ARBA" id="ARBA00023242"/>
    </source>
</evidence>
<dbReference type="GO" id="GO:0003712">
    <property type="term" value="F:transcription coregulator activity"/>
    <property type="evidence" value="ECO:0007669"/>
    <property type="project" value="InterPro"/>
</dbReference>
<sequence length="599" mass="65510">MSAEDNHWKSATFRQGVVAKIDDAVARSGMPTSKNSMEMENHVFQKAKTKEEYLAFVARLILHIREMKTKNSNAIGGSGVSGQIVPDPINALQTLARQGTGNNQIINMTPGEMPNGPVGIVRQTPPQNAATNCYCLTLQIISNFKFSVLQTLNQRPSPNAMMGLPGVQNKMGGINMVPVQQPGGINQIPVPNIGSQIHPSMQGQLNSQINVPIGPQLHSQMNQIQQRKANEMIIGTQPGSFLGSRNAPPNQFLRQSPSPSAVSPVGVGSVGSNQMAVSPALVSSPSGPQLTPVMSGPPRSNGMASSPSNSLNTPGQSVPTPSPGNLLEEQQYREKVRQLSKYIEPLRKMIAKMGNDDVEKLSKMKKLLEILSNPSKRMPLETLRKCEVVLEKLDLKRGEGSVGSHPGHISALKEIHNLNPLLEAVNNCLQTSVNNHTLQRTFGPTMDTLFGTEMKMLPTPLERKVTEDVKHDIPEVLQGEIARLDQRFKVSLDNIQQPGSKNIRLICWLDDKYLPCVPPISISIPEDYPKNPPRCTLSQQEYMATDFLMAIHKALSLRIRKLPNKYSLSQLLDTWEMSVRQASAPSLKAPSTASVLMAL</sequence>
<reference evidence="15" key="2">
    <citation type="submission" date="2007-04" db="EMBL/GenBank/DDBJ databases">
        <title>The genome of the human body louse.</title>
        <authorList>
            <consortium name="The Human Body Louse Genome Consortium"/>
            <person name="Kirkness E."/>
            <person name="Walenz B."/>
            <person name="Hass B."/>
            <person name="Bruggner R."/>
            <person name="Strausberg R."/>
        </authorList>
    </citation>
    <scope>NUCLEOTIDE SEQUENCE</scope>
    <source>
        <strain evidence="15">USDA</strain>
    </source>
</reference>
<dbReference type="eggNOG" id="KOG4274">
    <property type="taxonomic scope" value="Eukaryota"/>
</dbReference>
<dbReference type="HOGENOM" id="CLU_011336_0_0_1"/>
<dbReference type="FunFam" id="1.10.246.20:FF:000002">
    <property type="entry name" value="Mediator of RNA polymerase II transcription subunit 15"/>
    <property type="match status" value="1"/>
</dbReference>
<feature type="region of interest" description="Disordered" evidence="11">
    <location>
        <begin position="242"/>
        <end position="328"/>
    </location>
</feature>
<keyword evidence="5 10" id="KW-0805">Transcription regulation</keyword>
<dbReference type="OMA" id="NACKVIA"/>
<dbReference type="STRING" id="121224.E0VJQ9"/>
<keyword evidence="6 10" id="KW-0010">Activator</keyword>
<dbReference type="KEGG" id="phu:Phum_PHUM249090"/>
<dbReference type="InParanoid" id="E0VJQ9"/>
<evidence type="ECO:0000256" key="2">
    <source>
        <dbReference type="ARBA" id="ARBA00009807"/>
    </source>
</evidence>
<dbReference type="InterPro" id="IPR019087">
    <property type="entry name" value="Med15_N"/>
</dbReference>
<dbReference type="RefSeq" id="XP_002426353.1">
    <property type="nucleotide sequence ID" value="XM_002426308.1"/>
</dbReference>
<gene>
    <name evidence="16" type="primary">8238800</name>
    <name evidence="10" type="synonym">MED15</name>
    <name evidence="15" type="ORF">Phum_PHUM249090</name>
</gene>
<dbReference type="EMBL" id="DS235226">
    <property type="protein sequence ID" value="EEB13615.1"/>
    <property type="molecule type" value="Genomic_DNA"/>
</dbReference>
<keyword evidence="7 10" id="KW-0804">Transcription</keyword>
<dbReference type="PANTHER" id="PTHR31804">
    <property type="entry name" value="MEDIATOR OF RNA POLYMERASE II TRANSCRIPTION SUBUNIT 15"/>
    <property type="match status" value="1"/>
</dbReference>
<feature type="compositionally biased region" description="Polar residues" evidence="11">
    <location>
        <begin position="273"/>
        <end position="289"/>
    </location>
</feature>
<evidence type="ECO:0000259" key="12">
    <source>
        <dbReference type="Pfam" id="PF09606"/>
    </source>
</evidence>
<dbReference type="EnsemblMetazoa" id="PHUM249090-RA">
    <property type="protein sequence ID" value="PHUM249090-PA"/>
    <property type="gene ID" value="PHUM249090"/>
</dbReference>
<dbReference type="InterPro" id="IPR036529">
    <property type="entry name" value="KIX_dom_sf"/>
</dbReference>
<keyword evidence="8 10" id="KW-0539">Nucleus</keyword>
<dbReference type="GO" id="GO:0005634">
    <property type="term" value="C:nucleus"/>
    <property type="evidence" value="ECO:0007669"/>
    <property type="project" value="UniProtKB-SubCell"/>
</dbReference>
<feature type="compositionally biased region" description="Low complexity" evidence="11">
    <location>
        <begin position="256"/>
        <end position="272"/>
    </location>
</feature>
<comment type="subcellular location">
    <subcellularLocation>
        <location evidence="1 10">Nucleus</location>
    </subcellularLocation>
</comment>
<dbReference type="EMBL" id="AAZO01002888">
    <property type="status" value="NOT_ANNOTATED_CDS"/>
    <property type="molecule type" value="Genomic_DNA"/>
</dbReference>
<dbReference type="CDD" id="cd11685">
    <property type="entry name" value="UEV_TSG101-like"/>
    <property type="match status" value="1"/>
</dbReference>
<evidence type="ECO:0000256" key="10">
    <source>
        <dbReference type="RuleBase" id="RU364148"/>
    </source>
</evidence>
<dbReference type="GeneID" id="8238800"/>
<evidence type="ECO:0000256" key="5">
    <source>
        <dbReference type="ARBA" id="ARBA00023015"/>
    </source>
</evidence>
<dbReference type="GO" id="GO:0006355">
    <property type="term" value="P:regulation of DNA-templated transcription"/>
    <property type="evidence" value="ECO:0007669"/>
    <property type="project" value="InterPro"/>
</dbReference>
<evidence type="ECO:0000256" key="6">
    <source>
        <dbReference type="ARBA" id="ARBA00023159"/>
    </source>
</evidence>